<proteinExistence type="predicted"/>
<sequence>MRMHLIQVTTIVPQNTLLAIRRRDPTPHHRPFTSVKELEFVKVPTIEKIGVRYDFRIAICHQQVETEIRSEELLVIVDYTTDKCILNEDMGSVRRMASHTSDMAWSKFKSGWFPISSARACPVTDVLRFRPPQDKTCSQSTGAFDAYMVGAPTSI</sequence>
<accession>A0A5N7CP10</accession>
<dbReference type="Proteomes" id="UP000326877">
    <property type="component" value="Unassembled WGS sequence"/>
</dbReference>
<gene>
    <name evidence="1" type="ORF">BDV23DRAFT_178664</name>
</gene>
<dbReference type="AlphaFoldDB" id="A0A5N7CP10"/>
<organism evidence="1">
    <name type="scientific">Petromyces alliaceus</name>
    <name type="common">Aspergillus alliaceus</name>
    <dbReference type="NCBI Taxonomy" id="209559"/>
    <lineage>
        <taxon>Eukaryota</taxon>
        <taxon>Fungi</taxon>
        <taxon>Dikarya</taxon>
        <taxon>Ascomycota</taxon>
        <taxon>Pezizomycotina</taxon>
        <taxon>Eurotiomycetes</taxon>
        <taxon>Eurotiomycetidae</taxon>
        <taxon>Eurotiales</taxon>
        <taxon>Aspergillaceae</taxon>
        <taxon>Aspergillus</taxon>
        <taxon>Aspergillus subgen. Circumdati</taxon>
    </lineage>
</organism>
<name>A0A5N7CP10_PETAA</name>
<protein>
    <submittedName>
        <fullName evidence="1">Uncharacterized protein</fullName>
    </submittedName>
</protein>
<dbReference type="EMBL" id="ML735218">
    <property type="protein sequence ID" value="KAE8395619.1"/>
    <property type="molecule type" value="Genomic_DNA"/>
</dbReference>
<reference evidence="1" key="1">
    <citation type="submission" date="2019-04" db="EMBL/GenBank/DDBJ databases">
        <title>Friends and foes A comparative genomics studyof 23 Aspergillus species from section Flavi.</title>
        <authorList>
            <consortium name="DOE Joint Genome Institute"/>
            <person name="Kjaerbolling I."/>
            <person name="Vesth T."/>
            <person name="Frisvad J.C."/>
            <person name="Nybo J.L."/>
            <person name="Theobald S."/>
            <person name="Kildgaard S."/>
            <person name="Isbrandt T."/>
            <person name="Kuo A."/>
            <person name="Sato A."/>
            <person name="Lyhne E.K."/>
            <person name="Kogle M.E."/>
            <person name="Wiebenga A."/>
            <person name="Kun R.S."/>
            <person name="Lubbers R.J."/>
            <person name="Makela M.R."/>
            <person name="Barry K."/>
            <person name="Chovatia M."/>
            <person name="Clum A."/>
            <person name="Daum C."/>
            <person name="Haridas S."/>
            <person name="He G."/>
            <person name="LaButti K."/>
            <person name="Lipzen A."/>
            <person name="Mondo S."/>
            <person name="Riley R."/>
            <person name="Salamov A."/>
            <person name="Simmons B.A."/>
            <person name="Magnuson J.K."/>
            <person name="Henrissat B."/>
            <person name="Mortensen U.H."/>
            <person name="Larsen T.O."/>
            <person name="Devries R.P."/>
            <person name="Grigoriev I.V."/>
            <person name="Machida M."/>
            <person name="Baker S.E."/>
            <person name="Andersen M.R."/>
        </authorList>
    </citation>
    <scope>NUCLEOTIDE SEQUENCE [LARGE SCALE GENOMIC DNA]</scope>
    <source>
        <strain evidence="1">IBT 14317</strain>
    </source>
</reference>
<evidence type="ECO:0000313" key="1">
    <source>
        <dbReference type="EMBL" id="KAE8395619.1"/>
    </source>
</evidence>